<evidence type="ECO:0000256" key="4">
    <source>
        <dbReference type="ARBA" id="ARBA00023136"/>
    </source>
</evidence>
<reference evidence="7" key="1">
    <citation type="submission" date="2020-11" db="EMBL/GenBank/DDBJ databases">
        <authorList>
            <person name="Tran Van P."/>
        </authorList>
    </citation>
    <scope>NUCLEOTIDE SEQUENCE</scope>
</reference>
<sequence length="210" mass="23278">MQSIFVLTIPLVIRNGGHIFGPKEVRHILVLRCISGATSLFLEFYAFRLLPLVDASIITFSIVVFVSMFACVFLKESCGIFQTIIVMLTMFGVILTTKCLDTFFQPTAHPMSQNSTHFINSTTNGHLSLGLLSFSGQALMTLALQSEQAGPVAVVRESTDIILSFVFDITLFHIIPDIWSISGATVVFICILLTSFHKWLQSRDTEPKAK</sequence>
<name>A0A7R9KGT1_9ACAR</name>
<feature type="transmembrane region" description="Helical" evidence="5">
    <location>
        <begin position="80"/>
        <end position="97"/>
    </location>
</feature>
<evidence type="ECO:0000313" key="7">
    <source>
        <dbReference type="EMBL" id="CAD7622666.1"/>
    </source>
</evidence>
<dbReference type="PANTHER" id="PTHR22911">
    <property type="entry name" value="ACYL-MALONYL CONDENSING ENZYME-RELATED"/>
    <property type="match status" value="1"/>
</dbReference>
<evidence type="ECO:0000259" key="6">
    <source>
        <dbReference type="Pfam" id="PF00892"/>
    </source>
</evidence>
<evidence type="ECO:0000256" key="3">
    <source>
        <dbReference type="ARBA" id="ARBA00022989"/>
    </source>
</evidence>
<comment type="subcellular location">
    <subcellularLocation>
        <location evidence="1">Membrane</location>
        <topology evidence="1">Multi-pass membrane protein</topology>
    </subcellularLocation>
</comment>
<dbReference type="EMBL" id="OC855802">
    <property type="protein sequence ID" value="CAD7622666.1"/>
    <property type="molecule type" value="Genomic_DNA"/>
</dbReference>
<keyword evidence="4 5" id="KW-0472">Membrane</keyword>
<dbReference type="OrthoDB" id="306876at2759"/>
<evidence type="ECO:0000256" key="2">
    <source>
        <dbReference type="ARBA" id="ARBA00022692"/>
    </source>
</evidence>
<keyword evidence="2 5" id="KW-0812">Transmembrane</keyword>
<dbReference type="Proteomes" id="UP000759131">
    <property type="component" value="Unassembled WGS sequence"/>
</dbReference>
<feature type="transmembrane region" description="Helical" evidence="5">
    <location>
        <begin position="178"/>
        <end position="200"/>
    </location>
</feature>
<dbReference type="Pfam" id="PF00892">
    <property type="entry name" value="EamA"/>
    <property type="match status" value="1"/>
</dbReference>
<evidence type="ECO:0000256" key="5">
    <source>
        <dbReference type="SAM" id="Phobius"/>
    </source>
</evidence>
<keyword evidence="3 5" id="KW-1133">Transmembrane helix</keyword>
<dbReference type="EMBL" id="CAJPIZ010001227">
    <property type="protein sequence ID" value="CAG2103096.1"/>
    <property type="molecule type" value="Genomic_DNA"/>
</dbReference>
<gene>
    <name evidence="7" type="ORF">OSB1V03_LOCUS3129</name>
</gene>
<keyword evidence="8" id="KW-1185">Reference proteome</keyword>
<evidence type="ECO:0000313" key="8">
    <source>
        <dbReference type="Proteomes" id="UP000759131"/>
    </source>
</evidence>
<accession>A0A7R9KGT1</accession>
<feature type="domain" description="EamA" evidence="6">
    <location>
        <begin position="5"/>
        <end position="97"/>
    </location>
</feature>
<feature type="transmembrane region" description="Helical" evidence="5">
    <location>
        <begin position="53"/>
        <end position="73"/>
    </location>
</feature>
<dbReference type="AlphaFoldDB" id="A0A7R9KGT1"/>
<dbReference type="PANTHER" id="PTHR22911:SF6">
    <property type="entry name" value="SOLUTE CARRIER FAMILY 35 MEMBER G1"/>
    <property type="match status" value="1"/>
</dbReference>
<dbReference type="GO" id="GO:0016020">
    <property type="term" value="C:membrane"/>
    <property type="evidence" value="ECO:0007669"/>
    <property type="project" value="UniProtKB-SubCell"/>
</dbReference>
<protein>
    <recommendedName>
        <fullName evidence="6">EamA domain-containing protein</fullName>
    </recommendedName>
</protein>
<dbReference type="InterPro" id="IPR000620">
    <property type="entry name" value="EamA_dom"/>
</dbReference>
<dbReference type="InterPro" id="IPR037185">
    <property type="entry name" value="EmrE-like"/>
</dbReference>
<feature type="transmembrane region" description="Helical" evidence="5">
    <location>
        <begin position="29"/>
        <end position="47"/>
    </location>
</feature>
<evidence type="ECO:0000256" key="1">
    <source>
        <dbReference type="ARBA" id="ARBA00004141"/>
    </source>
</evidence>
<organism evidence="7">
    <name type="scientific">Medioppia subpectinata</name>
    <dbReference type="NCBI Taxonomy" id="1979941"/>
    <lineage>
        <taxon>Eukaryota</taxon>
        <taxon>Metazoa</taxon>
        <taxon>Ecdysozoa</taxon>
        <taxon>Arthropoda</taxon>
        <taxon>Chelicerata</taxon>
        <taxon>Arachnida</taxon>
        <taxon>Acari</taxon>
        <taxon>Acariformes</taxon>
        <taxon>Sarcoptiformes</taxon>
        <taxon>Oribatida</taxon>
        <taxon>Brachypylina</taxon>
        <taxon>Oppioidea</taxon>
        <taxon>Oppiidae</taxon>
        <taxon>Medioppia</taxon>
    </lineage>
</organism>
<dbReference type="SUPFAM" id="SSF103481">
    <property type="entry name" value="Multidrug resistance efflux transporter EmrE"/>
    <property type="match status" value="2"/>
</dbReference>
<proteinExistence type="predicted"/>